<evidence type="ECO:0000259" key="2">
    <source>
        <dbReference type="Pfam" id="PF01557"/>
    </source>
</evidence>
<dbReference type="OrthoDB" id="5197601at2"/>
<dbReference type="PANTHER" id="PTHR11820">
    <property type="entry name" value="ACYLPYRUVASE"/>
    <property type="match status" value="1"/>
</dbReference>
<evidence type="ECO:0000313" key="3">
    <source>
        <dbReference type="EMBL" id="AXX95667.1"/>
    </source>
</evidence>
<evidence type="ECO:0000313" key="5">
    <source>
        <dbReference type="Proteomes" id="UP000262582"/>
    </source>
</evidence>
<evidence type="ECO:0000256" key="1">
    <source>
        <dbReference type="ARBA" id="ARBA00022723"/>
    </source>
</evidence>
<evidence type="ECO:0000313" key="6">
    <source>
        <dbReference type="Proteomes" id="UP000290588"/>
    </source>
</evidence>
<accession>A0A347U9Y9</accession>
<dbReference type="Proteomes" id="UP000262582">
    <property type="component" value="Chromosome"/>
</dbReference>
<dbReference type="PANTHER" id="PTHR11820:SF7">
    <property type="entry name" value="ACYLPYRUVASE FAHD1, MITOCHONDRIAL"/>
    <property type="match status" value="1"/>
</dbReference>
<dbReference type="GO" id="GO:0018773">
    <property type="term" value="F:acetylpyruvate hydrolase activity"/>
    <property type="evidence" value="ECO:0007669"/>
    <property type="project" value="TreeGrafter"/>
</dbReference>
<sequence>MNKIFLEDIEITPSKVVCIGRNYMDHIAELNNEVPEDMVFFIKPNSAISDKLNFPQNQNSCHYEAEISFLIEDDKISGVGFGLDLTLREVQSKLKEKGLPWERAKAFDGSAVFSKFIKFNDDISKLGIELYINGELKQKADYSLMINKPLDIIKEAKTFLSFEDKDILMSGTPKGVGAFKKGDIFLGKLLFNDKVILEQEFKVL</sequence>
<dbReference type="Gene3D" id="3.90.850.10">
    <property type="entry name" value="Fumarylacetoacetase-like, C-terminal domain"/>
    <property type="match status" value="1"/>
</dbReference>
<dbReference type="KEGG" id="aell:AELL_2022"/>
<dbReference type="GO" id="GO:0046872">
    <property type="term" value="F:metal ion binding"/>
    <property type="evidence" value="ECO:0007669"/>
    <property type="project" value="UniProtKB-KW"/>
</dbReference>
<dbReference type="InterPro" id="IPR011234">
    <property type="entry name" value="Fumarylacetoacetase-like_C"/>
</dbReference>
<evidence type="ECO:0000313" key="4">
    <source>
        <dbReference type="EMBL" id="RXI31458.1"/>
    </source>
</evidence>
<dbReference type="SUPFAM" id="SSF56529">
    <property type="entry name" value="FAH"/>
    <property type="match status" value="1"/>
</dbReference>
<dbReference type="RefSeq" id="WP_118917839.1">
    <property type="nucleotide sequence ID" value="NZ_CP032097.1"/>
</dbReference>
<reference evidence="4 6" key="1">
    <citation type="submission" date="2017-09" db="EMBL/GenBank/DDBJ databases">
        <title>Genomics of the genus Arcobacter.</title>
        <authorList>
            <person name="Perez-Cataluna A."/>
            <person name="Figueras M.J."/>
            <person name="Salas-Masso N."/>
        </authorList>
    </citation>
    <scope>NUCLEOTIDE SEQUENCE [LARGE SCALE GENOMIC DNA]</scope>
    <source>
        <strain evidence="4 6">CECT 7837</strain>
    </source>
</reference>
<feature type="domain" description="Fumarylacetoacetase-like C-terminal" evidence="2">
    <location>
        <begin position="15"/>
        <end position="183"/>
    </location>
</feature>
<gene>
    <name evidence="3" type="ORF">AELL_2022</name>
    <name evidence="4" type="ORF">CP962_04935</name>
</gene>
<keyword evidence="3" id="KW-0378">Hydrolase</keyword>
<dbReference type="Pfam" id="PF01557">
    <property type="entry name" value="FAA_hydrolase"/>
    <property type="match status" value="1"/>
</dbReference>
<keyword evidence="5" id="KW-1185">Reference proteome</keyword>
<dbReference type="Proteomes" id="UP000290588">
    <property type="component" value="Unassembled WGS sequence"/>
</dbReference>
<name>A0A347U9Y9_9BACT</name>
<dbReference type="InterPro" id="IPR036663">
    <property type="entry name" value="Fumarylacetoacetase_C_sf"/>
</dbReference>
<dbReference type="AlphaFoldDB" id="A0A347U9Y9"/>
<dbReference type="EMBL" id="CP032097">
    <property type="protein sequence ID" value="AXX95667.1"/>
    <property type="molecule type" value="Genomic_DNA"/>
</dbReference>
<protein>
    <submittedName>
        <fullName evidence="4">2-keto-4-pentenoate hydratase</fullName>
    </submittedName>
    <submittedName>
        <fullName evidence="3">Fumarylacetoacetate hydrolase family protein</fullName>
    </submittedName>
</protein>
<organism evidence="4 6">
    <name type="scientific">Arcobacter ellisii</name>
    <dbReference type="NCBI Taxonomy" id="913109"/>
    <lineage>
        <taxon>Bacteria</taxon>
        <taxon>Pseudomonadati</taxon>
        <taxon>Campylobacterota</taxon>
        <taxon>Epsilonproteobacteria</taxon>
        <taxon>Campylobacterales</taxon>
        <taxon>Arcobacteraceae</taxon>
        <taxon>Arcobacter</taxon>
    </lineage>
</organism>
<dbReference type="EMBL" id="NXIG01000004">
    <property type="protein sequence ID" value="RXI31458.1"/>
    <property type="molecule type" value="Genomic_DNA"/>
</dbReference>
<reference evidence="3 5" key="2">
    <citation type="submission" date="2018-08" db="EMBL/GenBank/DDBJ databases">
        <title>Complete genome of the Arcobacter ellisii type strain LMG 26155.</title>
        <authorList>
            <person name="Miller W.G."/>
            <person name="Yee E."/>
            <person name="Bono J.L."/>
        </authorList>
    </citation>
    <scope>NUCLEOTIDE SEQUENCE [LARGE SCALE GENOMIC DNA]</scope>
    <source>
        <strain evidence="3 5">LMG 26155</strain>
    </source>
</reference>
<keyword evidence="1" id="KW-0479">Metal-binding</keyword>
<proteinExistence type="predicted"/>